<feature type="signal peptide" evidence="6">
    <location>
        <begin position="1"/>
        <end position="18"/>
    </location>
</feature>
<proteinExistence type="inferred from homology"/>
<dbReference type="Gene3D" id="3.40.50.1820">
    <property type="entry name" value="alpha/beta hydrolase"/>
    <property type="match status" value="1"/>
</dbReference>
<keyword evidence="3 6" id="KW-0645">Protease</keyword>
<dbReference type="AlphaFoldDB" id="A0A3D8RHJ1"/>
<dbReference type="PRINTS" id="PR00724">
    <property type="entry name" value="CRBOXYPTASEC"/>
</dbReference>
<name>A0A3D8RHJ1_9HELO</name>
<dbReference type="PROSITE" id="PS00131">
    <property type="entry name" value="CARBOXYPEPT_SER_SER"/>
    <property type="match status" value="1"/>
</dbReference>
<feature type="chain" id="PRO_5017496669" description="Carboxypeptidase" evidence="6">
    <location>
        <begin position="19"/>
        <end position="540"/>
    </location>
</feature>
<evidence type="ECO:0000256" key="1">
    <source>
        <dbReference type="ARBA" id="ARBA00009431"/>
    </source>
</evidence>
<keyword evidence="2 6" id="KW-0121">Carboxypeptidase</keyword>
<dbReference type="InterPro" id="IPR029058">
    <property type="entry name" value="AB_hydrolase_fold"/>
</dbReference>
<dbReference type="InterPro" id="IPR018202">
    <property type="entry name" value="Ser_caboxypep_ser_AS"/>
</dbReference>
<keyword evidence="6" id="KW-0732">Signal</keyword>
<reference evidence="7 8" key="1">
    <citation type="journal article" date="2018" name="IMA Fungus">
        <title>IMA Genome-F 9: Draft genome sequence of Annulohypoxylon stygium, Aspergillus mulundensis, Berkeleyomyces basicola (syn. Thielaviopsis basicola), Ceratocystis smalleyi, two Cercospora beticola strains, Coleophoma cylindrospora, Fusarium fracticaudum, Phialophora cf. hyalina, and Morchella septimelata.</title>
        <authorList>
            <person name="Wingfield B.D."/>
            <person name="Bills G.F."/>
            <person name="Dong Y."/>
            <person name="Huang W."/>
            <person name="Nel W.J."/>
            <person name="Swalarsk-Parry B.S."/>
            <person name="Vaghefi N."/>
            <person name="Wilken P.M."/>
            <person name="An Z."/>
            <person name="de Beer Z.W."/>
            <person name="De Vos L."/>
            <person name="Chen L."/>
            <person name="Duong T.A."/>
            <person name="Gao Y."/>
            <person name="Hammerbacher A."/>
            <person name="Kikkert J.R."/>
            <person name="Li Y."/>
            <person name="Li H."/>
            <person name="Li K."/>
            <person name="Li Q."/>
            <person name="Liu X."/>
            <person name="Ma X."/>
            <person name="Naidoo K."/>
            <person name="Pethybridge S.J."/>
            <person name="Sun J."/>
            <person name="Steenkamp E.T."/>
            <person name="van der Nest M.A."/>
            <person name="van Wyk S."/>
            <person name="Wingfield M.J."/>
            <person name="Xiong C."/>
            <person name="Yue Q."/>
            <person name="Zhang X."/>
        </authorList>
    </citation>
    <scope>NUCLEOTIDE SEQUENCE [LARGE SCALE GENOMIC DNA]</scope>
    <source>
        <strain evidence="7 8">BP6252</strain>
    </source>
</reference>
<dbReference type="GO" id="GO:0004185">
    <property type="term" value="F:serine-type carboxypeptidase activity"/>
    <property type="evidence" value="ECO:0007669"/>
    <property type="project" value="UniProtKB-UniRule"/>
</dbReference>
<organism evidence="7 8">
    <name type="scientific">Coleophoma cylindrospora</name>
    <dbReference type="NCBI Taxonomy" id="1849047"/>
    <lineage>
        <taxon>Eukaryota</taxon>
        <taxon>Fungi</taxon>
        <taxon>Dikarya</taxon>
        <taxon>Ascomycota</taxon>
        <taxon>Pezizomycotina</taxon>
        <taxon>Leotiomycetes</taxon>
        <taxon>Helotiales</taxon>
        <taxon>Dermateaceae</taxon>
        <taxon>Coleophoma</taxon>
    </lineage>
</organism>
<protein>
    <recommendedName>
        <fullName evidence="6">Carboxypeptidase</fullName>
        <ecNumber evidence="6">3.4.16.-</ecNumber>
    </recommendedName>
</protein>
<dbReference type="EMBL" id="PDLM01000007">
    <property type="protein sequence ID" value="RDW73311.1"/>
    <property type="molecule type" value="Genomic_DNA"/>
</dbReference>
<evidence type="ECO:0000256" key="2">
    <source>
        <dbReference type="ARBA" id="ARBA00022645"/>
    </source>
</evidence>
<evidence type="ECO:0000256" key="3">
    <source>
        <dbReference type="ARBA" id="ARBA00022670"/>
    </source>
</evidence>
<evidence type="ECO:0000313" key="8">
    <source>
        <dbReference type="Proteomes" id="UP000256645"/>
    </source>
</evidence>
<dbReference type="EC" id="3.4.16.-" evidence="6"/>
<dbReference type="Pfam" id="PF00450">
    <property type="entry name" value="Peptidase_S10"/>
    <property type="match status" value="2"/>
</dbReference>
<evidence type="ECO:0000313" key="7">
    <source>
        <dbReference type="EMBL" id="RDW73311.1"/>
    </source>
</evidence>
<dbReference type="STRING" id="1849047.A0A3D8RHJ1"/>
<dbReference type="PROSITE" id="PS00560">
    <property type="entry name" value="CARBOXYPEPT_SER_HIS"/>
    <property type="match status" value="1"/>
</dbReference>
<comment type="similarity">
    <text evidence="1 6">Belongs to the peptidase S10 family.</text>
</comment>
<dbReference type="InterPro" id="IPR033124">
    <property type="entry name" value="Ser_caboxypep_his_AS"/>
</dbReference>
<evidence type="ECO:0000256" key="6">
    <source>
        <dbReference type="RuleBase" id="RU361156"/>
    </source>
</evidence>
<dbReference type="InterPro" id="IPR001563">
    <property type="entry name" value="Peptidase_S10"/>
</dbReference>
<dbReference type="GO" id="GO:0006508">
    <property type="term" value="P:proteolysis"/>
    <property type="evidence" value="ECO:0007669"/>
    <property type="project" value="UniProtKB-KW"/>
</dbReference>
<dbReference type="PANTHER" id="PTHR11802:SF116">
    <property type="entry name" value="CARBOXYPEPTIDASE"/>
    <property type="match status" value="1"/>
</dbReference>
<dbReference type="Proteomes" id="UP000256645">
    <property type="component" value="Unassembled WGS sequence"/>
</dbReference>
<dbReference type="OrthoDB" id="443318at2759"/>
<evidence type="ECO:0000256" key="5">
    <source>
        <dbReference type="ARBA" id="ARBA00023180"/>
    </source>
</evidence>
<dbReference type="PANTHER" id="PTHR11802">
    <property type="entry name" value="SERINE PROTEASE FAMILY S10 SERINE CARBOXYPEPTIDASE"/>
    <property type="match status" value="1"/>
</dbReference>
<keyword evidence="5" id="KW-0325">Glycoprotein</keyword>
<gene>
    <name evidence="7" type="ORF">BP6252_07218</name>
</gene>
<comment type="caution">
    <text evidence="7">The sequence shown here is derived from an EMBL/GenBank/DDBJ whole genome shotgun (WGS) entry which is preliminary data.</text>
</comment>
<keyword evidence="8" id="KW-1185">Reference proteome</keyword>
<keyword evidence="4 6" id="KW-0378">Hydrolase</keyword>
<evidence type="ECO:0000256" key="4">
    <source>
        <dbReference type="ARBA" id="ARBA00022801"/>
    </source>
</evidence>
<sequence>MHTFGCISLLLAASAATALHSPHDRVRHVTRSESFSALRNPTIKPRSTSKYLTNATTPFAVNGSALPEFDFDIGESYAGSLSISSNATDENKLWFWFFPSSNPLAAEEITIWLNGGPGCSSLNGLFQENGPFLWQSGTYAPVPNPYSWVNLTNMIYIDQPVSTGFSQGTINVTDEVDVASQFKGFWKNFIDTFAMEGYKIYITGESYAGQYIPYIASGMLDENNTGYFNCNFIAEYGSMLTLVAPSVPALLKYQNVMNLNQTFLDNITARADACGFTAFHDLYTTTFPPPGPIPTAPDSTLPGCGVWDDIYNAAYYVNPCFNIYHLTDFCPFLWDQLGFPSLGAGPNNYFNQSDVQKVIHAPPTDYAICAGGSNLFPEGDLSVPSGLGPLPSVIERTNNTIIGHGDLDFLLFTNGTLITIQNMTWNGLQGFQTAPSAEQNLFVPYHETIGEILDLINGAIAYTPGFTDTAGGGYQGTYHTERGLTFVTVALAGHEIPQYVPGAAYRQLEFLLGRIDNLGQRGDYTTGPQGNYTGVSAPQR</sequence>
<accession>A0A3D8RHJ1</accession>
<dbReference type="SUPFAM" id="SSF53474">
    <property type="entry name" value="alpha/beta-Hydrolases"/>
    <property type="match status" value="1"/>
</dbReference>